<evidence type="ECO:0000313" key="10">
    <source>
        <dbReference type="EMBL" id="KGA27614.1"/>
    </source>
</evidence>
<evidence type="ECO:0000313" key="12">
    <source>
        <dbReference type="Proteomes" id="UP000029436"/>
    </source>
</evidence>
<protein>
    <recommendedName>
        <fullName evidence="6">Glycogen debranching enzyme</fullName>
        <ecNumber evidence="6">3.2.1.196</ecNumber>
    </recommendedName>
    <alternativeName>
        <fullName evidence="6">Limit dextrin alpha-1,6-maltotetraose-hydrolase</fullName>
    </alternativeName>
</protein>
<dbReference type="Gene3D" id="2.60.40.1180">
    <property type="entry name" value="Golgi alpha-mannosidase II"/>
    <property type="match status" value="1"/>
</dbReference>
<keyword evidence="2 6" id="KW-0321">Glycogen metabolism</keyword>
<dbReference type="InterPro" id="IPR011837">
    <property type="entry name" value="Glycogen_debranch_GlgX"/>
</dbReference>
<dbReference type="Proteomes" id="UP000029257">
    <property type="component" value="Unassembled WGS sequence"/>
</dbReference>
<keyword evidence="4 6" id="KW-0119">Carbohydrate metabolism</keyword>
<feature type="active site" description="Nucleophile" evidence="6">
    <location>
        <position position="335"/>
    </location>
</feature>
<evidence type="ECO:0000256" key="5">
    <source>
        <dbReference type="ARBA" id="ARBA00023295"/>
    </source>
</evidence>
<evidence type="ECO:0000256" key="1">
    <source>
        <dbReference type="ARBA" id="ARBA00008061"/>
    </source>
</evidence>
<dbReference type="HAMAP" id="MF_01248">
    <property type="entry name" value="GlgX"/>
    <property type="match status" value="1"/>
</dbReference>
<dbReference type="EMBL" id="JQHP01000008">
    <property type="protein sequence ID" value="KFX04594.1"/>
    <property type="molecule type" value="Genomic_DNA"/>
</dbReference>
<sequence>MAKLQTGKPTPLGASFDGQGVNFALFSADAERVELCVFDERQQEQRLALTARSGDIWHGYLPAAQPGLRYGFRIDGPFDPSQGLRFNPHKLLLDPCARQLDGWVVDDACLQGGIDQRDERDSAEIMAKCVVTAEDYDWQGDQYPQTPWSQTVIYEAHVRGLTQLHPDIPEDIRGSYAALGHPVMIDYLTSLGITTLELLPVQQHADEPRLQQLGLRNYWGYNVLLPFAVDNSLAAGDDALNEFRDAVKALHHAGIEVILDVVFNHSAELDVEGPTLCQRGIDNRSYYWLSESGEYHNWTGCGNVLRLNHPTVIDWVMDCLRFWREVCHVDGFRFDLATVLGRTPDFTAAAPLLSAMKNDSRLQGCKLIAEPWDIGHGGYQLGQFPTPFAEWSDRYRDDMRRFWLHGDISLGAFARRFAASSDIFQQRDRLPYASINKLTAHDGFTLRDLVSFNHKHNDANGEGNRDGTNSNFSNNHGTEGLEADGDIRQRRLASQKALLTTLILSQGTPMLLAGDELGHSQQGNNNAYCQDNELTWLYWENSDRTLREFVAGLIQLRRTIPALQQETWWQEGDGAVQWLNREGQPLTPSQWEQGEHQLQILLSGHWLVLVNASLHAGTFILPEGHWQVSPPFDETNPPEGGTWHGQAQAVCVLIKQTA</sequence>
<dbReference type="GO" id="GO:0004135">
    <property type="term" value="F:amylo-alpha-1,6-glucosidase activity"/>
    <property type="evidence" value="ECO:0007669"/>
    <property type="project" value="InterPro"/>
</dbReference>
<evidence type="ECO:0000256" key="3">
    <source>
        <dbReference type="ARBA" id="ARBA00022801"/>
    </source>
</evidence>
<dbReference type="EC" id="3.2.1.196" evidence="6"/>
<dbReference type="SUPFAM" id="SSF51445">
    <property type="entry name" value="(Trans)glycosidases"/>
    <property type="match status" value="1"/>
</dbReference>
<dbReference type="NCBIfam" id="NF002983">
    <property type="entry name" value="PRK03705.1"/>
    <property type="match status" value="1"/>
</dbReference>
<comment type="pathway">
    <text evidence="6">Glycan degradation; glycogen degradation.</text>
</comment>
<name>A0AAW3EE91_9GAMM</name>
<evidence type="ECO:0000256" key="7">
    <source>
        <dbReference type="SAM" id="MobiDB-lite"/>
    </source>
</evidence>
<keyword evidence="3 6" id="KW-0378">Hydrolase</keyword>
<dbReference type="InterPro" id="IPR017853">
    <property type="entry name" value="GH"/>
</dbReference>
<comment type="similarity">
    <text evidence="1 6">Belongs to the glycosyl hydrolase 13 family.</text>
</comment>
<feature type="site" description="Transition state stabilizer" evidence="6">
    <location>
        <position position="442"/>
    </location>
</feature>
<dbReference type="CDD" id="cd02856">
    <property type="entry name" value="E_set_GDE_Isoamylase_N"/>
    <property type="match status" value="1"/>
</dbReference>
<dbReference type="SUPFAM" id="SSF81296">
    <property type="entry name" value="E set domains"/>
    <property type="match status" value="1"/>
</dbReference>
<evidence type="ECO:0000256" key="4">
    <source>
        <dbReference type="ARBA" id="ARBA00023277"/>
    </source>
</evidence>
<dbReference type="SMART" id="SM00642">
    <property type="entry name" value="Aamy"/>
    <property type="match status" value="1"/>
</dbReference>
<dbReference type="Gene3D" id="3.20.20.80">
    <property type="entry name" value="Glycosidases"/>
    <property type="match status" value="1"/>
</dbReference>
<evidence type="ECO:0000313" key="9">
    <source>
        <dbReference type="EMBL" id="KFX04594.1"/>
    </source>
</evidence>
<dbReference type="InterPro" id="IPR022844">
    <property type="entry name" value="Glycogen_debranch_bac"/>
</dbReference>
<feature type="domain" description="Glycosyl hydrolase family 13 catalytic" evidence="8">
    <location>
        <begin position="163"/>
        <end position="557"/>
    </location>
</feature>
<dbReference type="Pfam" id="PF02922">
    <property type="entry name" value="CBM_48"/>
    <property type="match status" value="1"/>
</dbReference>
<reference evidence="11 12" key="1">
    <citation type="submission" date="2014-08" db="EMBL/GenBank/DDBJ databases">
        <title>Genome sequences of NCPPB Pectobacterium isolates.</title>
        <authorList>
            <person name="Glover R.H."/>
            <person name="Sapp M."/>
            <person name="Elphinstone J."/>
        </authorList>
    </citation>
    <scope>NUCLEOTIDE SEQUENCE [LARGE SCALE GENOMIC DNA]</scope>
    <source>
        <strain evidence="9 11">NCPPB 3701</strain>
        <strain evidence="10 12">NCPPB3702</strain>
    </source>
</reference>
<dbReference type="SUPFAM" id="SSF51011">
    <property type="entry name" value="Glycosyl hydrolase domain"/>
    <property type="match status" value="1"/>
</dbReference>
<proteinExistence type="inferred from homology"/>
<evidence type="ECO:0000256" key="6">
    <source>
        <dbReference type="HAMAP-Rule" id="MF_01248"/>
    </source>
</evidence>
<feature type="compositionally biased region" description="Polar residues" evidence="7">
    <location>
        <begin position="466"/>
        <end position="476"/>
    </location>
</feature>
<evidence type="ECO:0000259" key="8">
    <source>
        <dbReference type="SMART" id="SM00642"/>
    </source>
</evidence>
<dbReference type="InterPro" id="IPR006047">
    <property type="entry name" value="GH13_cat_dom"/>
</dbReference>
<dbReference type="InterPro" id="IPR013780">
    <property type="entry name" value="Glyco_hydro_b"/>
</dbReference>
<organism evidence="9 11">
    <name type="scientific">Pectobacterium wasabiae</name>
    <dbReference type="NCBI Taxonomy" id="55208"/>
    <lineage>
        <taxon>Bacteria</taxon>
        <taxon>Pseudomonadati</taxon>
        <taxon>Pseudomonadota</taxon>
        <taxon>Gammaproteobacteria</taxon>
        <taxon>Enterobacterales</taxon>
        <taxon>Pectobacteriaceae</taxon>
        <taxon>Pectobacterium</taxon>
    </lineage>
</organism>
<gene>
    <name evidence="6" type="primary">glgX</name>
    <name evidence="9" type="ORF">JV38_15885</name>
    <name evidence="10" type="ORF">KU73_15875</name>
</gene>
<dbReference type="Proteomes" id="UP000029436">
    <property type="component" value="Unassembled WGS sequence"/>
</dbReference>
<dbReference type="PANTHER" id="PTHR43002">
    <property type="entry name" value="GLYCOGEN DEBRANCHING ENZYME"/>
    <property type="match status" value="1"/>
</dbReference>
<evidence type="ECO:0000313" key="11">
    <source>
        <dbReference type="Proteomes" id="UP000029257"/>
    </source>
</evidence>
<dbReference type="AlphaFoldDB" id="A0AAW3EE91"/>
<comment type="function">
    <text evidence="6">Removes maltotriose and maltotetraose chains that are attached by 1,6-alpha-linkage to the limit dextrin main chain, generating a debranched limit dextrin.</text>
</comment>
<dbReference type="Pfam" id="PF18390">
    <property type="entry name" value="GlgX_C"/>
    <property type="match status" value="1"/>
</dbReference>
<dbReference type="InterPro" id="IPR040784">
    <property type="entry name" value="GlgX_C"/>
</dbReference>
<dbReference type="InterPro" id="IPR013783">
    <property type="entry name" value="Ig-like_fold"/>
</dbReference>
<accession>A0AAW3EE91</accession>
<dbReference type="InterPro" id="IPR004193">
    <property type="entry name" value="Glyco_hydro_13_N"/>
</dbReference>
<dbReference type="InterPro" id="IPR014756">
    <property type="entry name" value="Ig_E-set"/>
</dbReference>
<dbReference type="GO" id="GO:0005980">
    <property type="term" value="P:glycogen catabolic process"/>
    <property type="evidence" value="ECO:0007669"/>
    <property type="project" value="UniProtKB-UniRule"/>
</dbReference>
<evidence type="ECO:0000256" key="2">
    <source>
        <dbReference type="ARBA" id="ARBA00022600"/>
    </source>
</evidence>
<comment type="catalytic activity">
    <reaction evidence="6">
        <text>Hydrolysis of (1-&gt;6)-alpha-D-glucosidic linkages to branches with degrees of polymerization of three or four glucose residues in limit dextrin.</text>
        <dbReference type="EC" id="3.2.1.196"/>
    </reaction>
</comment>
<keyword evidence="5 6" id="KW-0326">Glycosidase</keyword>
<dbReference type="InterPro" id="IPR044505">
    <property type="entry name" value="GlgX_Isoamylase_N_E_set"/>
</dbReference>
<dbReference type="CDD" id="cd11326">
    <property type="entry name" value="AmyAc_Glg_debranch"/>
    <property type="match status" value="1"/>
</dbReference>
<feature type="region of interest" description="Disordered" evidence="7">
    <location>
        <begin position="457"/>
        <end position="476"/>
    </location>
</feature>
<keyword evidence="12" id="KW-1185">Reference proteome</keyword>
<dbReference type="RefSeq" id="WP_005969282.1">
    <property type="nucleotide sequence ID" value="NZ_JQHP01000008.1"/>
</dbReference>
<dbReference type="NCBIfam" id="TIGR02100">
    <property type="entry name" value="glgX_debranch"/>
    <property type="match status" value="1"/>
</dbReference>
<feature type="active site" description="Proton donor" evidence="6">
    <location>
        <position position="370"/>
    </location>
</feature>
<comment type="caution">
    <text evidence="9">The sequence shown here is derived from an EMBL/GenBank/DDBJ whole genome shotgun (WGS) entry which is preliminary data.</text>
</comment>
<dbReference type="EMBL" id="JQOH01000007">
    <property type="protein sequence ID" value="KGA27614.1"/>
    <property type="molecule type" value="Genomic_DNA"/>
</dbReference>
<dbReference type="Gene3D" id="2.60.40.10">
    <property type="entry name" value="Immunoglobulins"/>
    <property type="match status" value="1"/>
</dbReference>
<dbReference type="GO" id="GO:0120549">
    <property type="term" value="F:limit dextrin alpha-1,6-maltotetraose-hydrolase activity"/>
    <property type="evidence" value="ECO:0007669"/>
    <property type="project" value="UniProtKB-EC"/>
</dbReference>